<evidence type="ECO:0000259" key="2">
    <source>
        <dbReference type="Pfam" id="PF17751"/>
    </source>
</evidence>
<dbReference type="GO" id="GO:0003713">
    <property type="term" value="F:transcription coactivator activity"/>
    <property type="evidence" value="ECO:0007669"/>
    <property type="project" value="TreeGrafter"/>
</dbReference>
<dbReference type="InterPro" id="IPR041611">
    <property type="entry name" value="SKICH"/>
</dbReference>
<accession>A0A8C6SDR5</accession>
<evidence type="ECO:0000313" key="3">
    <source>
        <dbReference type="Ensembl" id="ENSNMLP00000005007.1"/>
    </source>
</evidence>
<dbReference type="AlphaFoldDB" id="A0A8C6SDR5"/>
<name>A0A8C6SDR5_9GOBI</name>
<keyword evidence="4" id="KW-1185">Reference proteome</keyword>
<dbReference type="InterPro" id="IPR051002">
    <property type="entry name" value="UBA_autophagy_assoc_protein"/>
</dbReference>
<dbReference type="GO" id="GO:0045944">
    <property type="term" value="P:positive regulation of transcription by RNA polymerase II"/>
    <property type="evidence" value="ECO:0007669"/>
    <property type="project" value="TreeGrafter"/>
</dbReference>
<dbReference type="Ensembl" id="ENSNMLT00000005715.1">
    <property type="protein sequence ID" value="ENSNMLP00000005007.1"/>
    <property type="gene ID" value="ENSNMLG00000003620.1"/>
</dbReference>
<reference evidence="3" key="1">
    <citation type="submission" date="2025-08" db="UniProtKB">
        <authorList>
            <consortium name="Ensembl"/>
        </authorList>
    </citation>
    <scope>IDENTIFICATION</scope>
</reference>
<dbReference type="Gene3D" id="2.60.40.2840">
    <property type="match status" value="1"/>
</dbReference>
<organism evidence="3 4">
    <name type="scientific">Neogobius melanostomus</name>
    <name type="common">round goby</name>
    <dbReference type="NCBI Taxonomy" id="47308"/>
    <lineage>
        <taxon>Eukaryota</taxon>
        <taxon>Metazoa</taxon>
        <taxon>Chordata</taxon>
        <taxon>Craniata</taxon>
        <taxon>Vertebrata</taxon>
        <taxon>Euteleostomi</taxon>
        <taxon>Actinopterygii</taxon>
        <taxon>Neopterygii</taxon>
        <taxon>Teleostei</taxon>
        <taxon>Neoteleostei</taxon>
        <taxon>Acanthomorphata</taxon>
        <taxon>Gobiaria</taxon>
        <taxon>Gobiiformes</taxon>
        <taxon>Gobioidei</taxon>
        <taxon>Gobiidae</taxon>
        <taxon>Benthophilinae</taxon>
        <taxon>Neogobiini</taxon>
        <taxon>Neogobius</taxon>
    </lineage>
</organism>
<dbReference type="PANTHER" id="PTHR31915">
    <property type="entry name" value="SKICH DOMAIN-CONTAINING PROTEIN"/>
    <property type="match status" value="1"/>
</dbReference>
<dbReference type="PANTHER" id="PTHR31915:SF5">
    <property type="entry name" value="CALCIUM-BINDING AND COILED-COIL DOMAIN-CONTAINING PROTEIN 1"/>
    <property type="match status" value="1"/>
</dbReference>
<protein>
    <recommendedName>
        <fullName evidence="2">SKICH domain-containing protein</fullName>
    </recommendedName>
</protein>
<reference evidence="3" key="2">
    <citation type="submission" date="2025-09" db="UniProtKB">
        <authorList>
            <consortium name="Ensembl"/>
        </authorList>
    </citation>
    <scope>IDENTIFICATION</scope>
</reference>
<dbReference type="Proteomes" id="UP000694523">
    <property type="component" value="Unplaced"/>
</dbReference>
<dbReference type="Pfam" id="PF17751">
    <property type="entry name" value="SKICH"/>
    <property type="match status" value="1"/>
</dbReference>
<feature type="domain" description="SKICH" evidence="2">
    <location>
        <begin position="7"/>
        <end position="73"/>
    </location>
</feature>
<proteinExistence type="predicted"/>
<sequence>MDALKDPTRVECHYSLSAEHRWSSRDWIGIFRVGWTSINEYYTYTWVNVPENYTEGTSVDRCILFHGETLIGIVQESEHFAHTI</sequence>
<evidence type="ECO:0000256" key="1">
    <source>
        <dbReference type="ARBA" id="ARBA00023054"/>
    </source>
</evidence>
<evidence type="ECO:0000313" key="4">
    <source>
        <dbReference type="Proteomes" id="UP000694523"/>
    </source>
</evidence>
<keyword evidence="1" id="KW-0175">Coiled coil</keyword>